<dbReference type="FunFam" id="1.10.8.60:FF:000039">
    <property type="entry name" value="peroxisome biogenesis factor 6"/>
    <property type="match status" value="1"/>
</dbReference>
<evidence type="ECO:0000256" key="9">
    <source>
        <dbReference type="ARBA" id="ARBA00034920"/>
    </source>
</evidence>
<gene>
    <name evidence="13" type="ORF">Malapachy_3285</name>
</gene>
<dbReference type="InterPro" id="IPR003960">
    <property type="entry name" value="ATPase_AAA_CS"/>
</dbReference>
<comment type="subcellular location">
    <subcellularLocation>
        <location evidence="1">Membrane</location>
    </subcellularLocation>
</comment>
<dbReference type="InterPro" id="IPR056995">
    <property type="entry name" value="PEX6_4th_dom"/>
</dbReference>
<organism evidence="13 14">
    <name type="scientific">Malassezia pachydermatis</name>
    <dbReference type="NCBI Taxonomy" id="77020"/>
    <lineage>
        <taxon>Eukaryota</taxon>
        <taxon>Fungi</taxon>
        <taxon>Dikarya</taxon>
        <taxon>Basidiomycota</taxon>
        <taxon>Ustilaginomycotina</taxon>
        <taxon>Malasseziomycetes</taxon>
        <taxon>Malasseziales</taxon>
        <taxon>Malasseziaceae</taxon>
        <taxon>Malassezia</taxon>
    </lineage>
</organism>
<evidence type="ECO:0000256" key="7">
    <source>
        <dbReference type="ARBA" id="ARBA00023136"/>
    </source>
</evidence>
<evidence type="ECO:0000256" key="10">
    <source>
        <dbReference type="ARBA" id="ARBA00048778"/>
    </source>
</evidence>
<keyword evidence="7" id="KW-0472">Membrane</keyword>
<sequence>MALKYVTAASYPIATPTSSWDVVYINATVEDELRGHQASAAPIAVSLVALEPSCSSSASTALSAQGHVLWTQPAPPEWEDEAGVPNQAPAVFVPRSEEGAMRVTMRVVQPVPLTAAYIAVPPNKYEMCTKDATFQASLDGRILHTKNTCMYGDTPCRVLMTEPVAQGVVDMARTRIFLLQDEESYPVNITSSSTEPPAPSMPLPDVPSMHRFLARDTPPPTLAARYVPTRSMVSACIEAWKRRGNDMYVDEESVILVQERTLADLGLFDGEWAVASVLTENRPRVVRVFVTSHENLKADEAYAPPMLIANLFRTTAYDPLGAVALTLDPLPPHVTDELLSVDDERLRGDAAQPPLIPRAESVTLAQVASPFTTDRAYEEQCADALRAFLASHPRIWQPNDLFAVALVGGQARFQQVDVERSNLSESHQHWAAHAQLPGWPPAYNRHAVFFHVAELTPSLMDPDTLQSLIPSTLPALRQWYMTLASSGSMAGAGCWVDAAHTRIVQQGTVQRRVADVHAWLGLTSDSPVCPPDGTPLTQPGSAFARLASLVHAALSPAAQQLDVHLLVLLEGAAGIGKRALTRWVAQRTGTHILELSCTMLVGDTDTHTDGAFQARCERARACGPCILLLRDIDVLIRKSAGEAAQGAMIKVLQRCLTPPSDTAEAMPLLVVATTEDGERCPAALRGLFNETIKLDPPIEPERAQWLQIAAAPYELGADVDLHAMAVQTAALLASDLMDVLEHARLASVRRVLSAGSFSVGDVVAAKPIIVAADLDQALTHVRASYSESIGAPKIPNVTWDDVGGLASVKHEILDTVQLPLEHPELFSDGVKKRSGVLLYGPPGTGKTLLAKAVATTCALNFFSVKGPELLNMYIGESEANVRRVFQKARDAKPCVIFFDELDSIAPKRGNQGDSGGVMDRIVSQLLAELDGMASGSAASDVFVIGATNRPDLLDPALLRPGRFDRLLYLSVAETHDAQLNILQALTRKFTLDPDVGDLRVIAEQCPFNLTGADFYALCSDAMLKAMTHKASEIDKKVEQLNRMSRTEEQRHWPTPLTPQFYLSEIATPDEVQVKVARQHFEQALAELTPSVSPQEMEHYRQVQQKFSQPEKEEVPSASEQPATLMGSSLSTDMPMSTAASHEALSASALDTDASEAPQTESEQADTNASSSTKKGKGKNKGKGKDKGKGKAME</sequence>
<dbReference type="PANTHER" id="PTHR23077">
    <property type="entry name" value="AAA-FAMILY ATPASE"/>
    <property type="match status" value="1"/>
</dbReference>
<dbReference type="RefSeq" id="XP_017994020.1">
    <property type="nucleotide sequence ID" value="XM_018137759.1"/>
</dbReference>
<dbReference type="InterPro" id="IPR027417">
    <property type="entry name" value="P-loop_NTPase"/>
</dbReference>
<evidence type="ECO:0000256" key="5">
    <source>
        <dbReference type="ARBA" id="ARBA00022801"/>
    </source>
</evidence>
<feature type="domain" description="AAA+ ATPase" evidence="12">
    <location>
        <begin position="563"/>
        <end position="699"/>
    </location>
</feature>
<dbReference type="InterPro" id="IPR003593">
    <property type="entry name" value="AAA+_ATPase"/>
</dbReference>
<dbReference type="AlphaFoldDB" id="A0A0M8MQN4"/>
<comment type="catalytic activity">
    <reaction evidence="10">
        <text>ATP + H2O = ADP + phosphate + H(+)</text>
        <dbReference type="Rhea" id="RHEA:13065"/>
        <dbReference type="ChEBI" id="CHEBI:15377"/>
        <dbReference type="ChEBI" id="CHEBI:15378"/>
        <dbReference type="ChEBI" id="CHEBI:30616"/>
        <dbReference type="ChEBI" id="CHEBI:43474"/>
        <dbReference type="ChEBI" id="CHEBI:456216"/>
    </reaction>
    <physiologicalReaction direction="left-to-right" evidence="10">
        <dbReference type="Rhea" id="RHEA:13066"/>
    </physiologicalReaction>
</comment>
<evidence type="ECO:0000256" key="1">
    <source>
        <dbReference type="ARBA" id="ARBA00004370"/>
    </source>
</evidence>
<keyword evidence="6" id="KW-0067">ATP-binding</keyword>
<evidence type="ECO:0000256" key="8">
    <source>
        <dbReference type="ARBA" id="ARBA00034811"/>
    </source>
</evidence>
<reference evidence="13 14" key="1">
    <citation type="submission" date="2015-07" db="EMBL/GenBank/DDBJ databases">
        <title>Draft Genome Sequence of Malassezia furfur CBS1878 and Malassezia pachydermatis CBS1879.</title>
        <authorList>
            <person name="Triana S."/>
            <person name="Ohm R."/>
            <person name="Gonzalez A."/>
            <person name="DeCock H."/>
            <person name="Restrepo S."/>
            <person name="Celis A."/>
        </authorList>
    </citation>
    <scope>NUCLEOTIDE SEQUENCE [LARGE SCALE GENOMIC DNA]</scope>
    <source>
        <strain evidence="13 14">CBS 1879</strain>
    </source>
</reference>
<dbReference type="STRING" id="77020.A0A0M8MQN4"/>
<evidence type="ECO:0000313" key="13">
    <source>
        <dbReference type="EMBL" id="KOS16388.1"/>
    </source>
</evidence>
<dbReference type="OrthoDB" id="5553750at2759"/>
<accession>A0A0M8MQN4</accession>
<dbReference type="VEuPathDB" id="FungiDB:Malapachy_3285"/>
<dbReference type="GO" id="GO:0005829">
    <property type="term" value="C:cytosol"/>
    <property type="evidence" value="ECO:0007669"/>
    <property type="project" value="TreeGrafter"/>
</dbReference>
<dbReference type="SMART" id="SM00382">
    <property type="entry name" value="AAA"/>
    <property type="match status" value="2"/>
</dbReference>
<feature type="compositionally biased region" description="Polar residues" evidence="11">
    <location>
        <begin position="1117"/>
        <end position="1134"/>
    </location>
</feature>
<dbReference type="GO" id="GO:0005778">
    <property type="term" value="C:peroxisomal membrane"/>
    <property type="evidence" value="ECO:0007669"/>
    <property type="project" value="TreeGrafter"/>
</dbReference>
<dbReference type="GO" id="GO:0005524">
    <property type="term" value="F:ATP binding"/>
    <property type="evidence" value="ECO:0007669"/>
    <property type="project" value="UniProtKB-KW"/>
</dbReference>
<evidence type="ECO:0000256" key="2">
    <source>
        <dbReference type="ARBA" id="ARBA00006914"/>
    </source>
</evidence>
<keyword evidence="5" id="KW-0378">Hydrolase</keyword>
<dbReference type="Proteomes" id="UP000037751">
    <property type="component" value="Unassembled WGS sequence"/>
</dbReference>
<evidence type="ECO:0000256" key="3">
    <source>
        <dbReference type="ARBA" id="ARBA00022593"/>
    </source>
</evidence>
<dbReference type="Pfam" id="PF23315">
    <property type="entry name" value="PEX6_4th"/>
    <property type="match status" value="1"/>
</dbReference>
<protein>
    <recommendedName>
        <fullName evidence="8">Peroxisomal ATPase PEX6</fullName>
    </recommendedName>
    <alternativeName>
        <fullName evidence="9">Peroxin-6</fullName>
    </alternativeName>
</protein>
<keyword evidence="14" id="KW-1185">Reference proteome</keyword>
<dbReference type="Pfam" id="PF00004">
    <property type="entry name" value="AAA"/>
    <property type="match status" value="2"/>
</dbReference>
<evidence type="ECO:0000313" key="14">
    <source>
        <dbReference type="Proteomes" id="UP000037751"/>
    </source>
</evidence>
<keyword evidence="4" id="KW-0547">Nucleotide-binding</keyword>
<dbReference type="InterPro" id="IPR047533">
    <property type="entry name" value="RecA-like_PEX6_r2"/>
</dbReference>
<dbReference type="CDD" id="cd19527">
    <property type="entry name" value="RecA-like_PEX6_r2"/>
    <property type="match status" value="1"/>
</dbReference>
<evidence type="ECO:0000256" key="11">
    <source>
        <dbReference type="SAM" id="MobiDB-lite"/>
    </source>
</evidence>
<dbReference type="InterPro" id="IPR050168">
    <property type="entry name" value="AAA_ATPase_domain"/>
</dbReference>
<dbReference type="GeneID" id="28729635"/>
<dbReference type="PROSITE" id="PS00674">
    <property type="entry name" value="AAA"/>
    <property type="match status" value="1"/>
</dbReference>
<feature type="compositionally biased region" description="Low complexity" evidence="11">
    <location>
        <begin position="1136"/>
        <end position="1156"/>
    </location>
</feature>
<proteinExistence type="inferred from homology"/>
<dbReference type="InterPro" id="IPR003959">
    <property type="entry name" value="ATPase_AAA_core"/>
</dbReference>
<dbReference type="GO" id="GO:0016558">
    <property type="term" value="P:protein import into peroxisome matrix"/>
    <property type="evidence" value="ECO:0007669"/>
    <property type="project" value="TreeGrafter"/>
</dbReference>
<dbReference type="FunFam" id="3.40.50.300:FF:000109">
    <property type="entry name" value="Peroxisomal biogenesis factor 6"/>
    <property type="match status" value="1"/>
</dbReference>
<dbReference type="EMBL" id="LGAV01000001">
    <property type="protein sequence ID" value="KOS16388.1"/>
    <property type="molecule type" value="Genomic_DNA"/>
</dbReference>
<comment type="similarity">
    <text evidence="2">Belongs to the AAA ATPase family.</text>
</comment>
<dbReference type="PANTHER" id="PTHR23077:SF9">
    <property type="entry name" value="PEROXISOMAL ATPASE PEX6"/>
    <property type="match status" value="1"/>
</dbReference>
<feature type="domain" description="AAA+ ATPase" evidence="12">
    <location>
        <begin position="832"/>
        <end position="973"/>
    </location>
</feature>
<evidence type="ECO:0000259" key="12">
    <source>
        <dbReference type="SMART" id="SM00382"/>
    </source>
</evidence>
<evidence type="ECO:0000256" key="4">
    <source>
        <dbReference type="ARBA" id="ARBA00022741"/>
    </source>
</evidence>
<dbReference type="SUPFAM" id="SSF52540">
    <property type="entry name" value="P-loop containing nucleoside triphosphate hydrolases"/>
    <property type="match status" value="2"/>
</dbReference>
<comment type="caution">
    <text evidence="13">The sequence shown here is derived from an EMBL/GenBank/DDBJ whole genome shotgun (WGS) entry which is preliminary data.</text>
</comment>
<dbReference type="Gene3D" id="1.10.8.60">
    <property type="match status" value="2"/>
</dbReference>
<feature type="region of interest" description="Disordered" evidence="11">
    <location>
        <begin position="1087"/>
        <end position="1193"/>
    </location>
</feature>
<keyword evidence="3" id="KW-0962">Peroxisome biogenesis</keyword>
<evidence type="ECO:0000256" key="6">
    <source>
        <dbReference type="ARBA" id="ARBA00022840"/>
    </source>
</evidence>
<dbReference type="Gene3D" id="3.40.50.300">
    <property type="entry name" value="P-loop containing nucleotide triphosphate hydrolases"/>
    <property type="match status" value="2"/>
</dbReference>
<name>A0A0M8MQN4_9BASI</name>
<dbReference type="GO" id="GO:0016887">
    <property type="term" value="F:ATP hydrolysis activity"/>
    <property type="evidence" value="ECO:0007669"/>
    <property type="project" value="InterPro"/>
</dbReference>
<feature type="compositionally biased region" description="Polar residues" evidence="11">
    <location>
        <begin position="1157"/>
        <end position="1172"/>
    </location>
</feature>
<feature type="compositionally biased region" description="Basic and acidic residues" evidence="11">
    <location>
        <begin position="1182"/>
        <end position="1193"/>
    </location>
</feature>